<evidence type="ECO:0000313" key="2">
    <source>
        <dbReference type="Proteomes" id="UP000293995"/>
    </source>
</evidence>
<proteinExistence type="predicted"/>
<dbReference type="KEGG" id="mprt:ET475_05240"/>
<dbReference type="RefSeq" id="WP_129386804.1">
    <property type="nucleotide sequence ID" value="NZ_CP035494.1"/>
</dbReference>
<sequence length="221" mass="24738">MDNTRTMSAQRRLRKFLARSAPGVGQPIVDLRDPDRGEIALTIIWEGDSENGPWRSPTLRKPMLDKYTLDGVIAECRVFFLTKEDCYLPSVVKALQAMVTREQAIARRPLAAYVAQVVRGNELVMPAGRAPMYAGRLEADNGLGPNKLLGSHQITMDYIYGALLHEDDERRKRLDNLADVESIRFAVILQLDSLLRVVTNVRAQIEHDLSSGYFSLGGVSR</sequence>
<dbReference type="EMBL" id="CP035494">
    <property type="protein sequence ID" value="QAY59456.1"/>
    <property type="molecule type" value="Genomic_DNA"/>
</dbReference>
<keyword evidence="2" id="KW-1185">Reference proteome</keyword>
<dbReference type="Proteomes" id="UP000293995">
    <property type="component" value="Chromosome"/>
</dbReference>
<accession>A0A4P6ECT6</accession>
<evidence type="ECO:0000313" key="1">
    <source>
        <dbReference type="EMBL" id="QAY59456.1"/>
    </source>
</evidence>
<organism evidence="1 2">
    <name type="scientific">Microbacterium protaetiae</name>
    <dbReference type="NCBI Taxonomy" id="2509458"/>
    <lineage>
        <taxon>Bacteria</taxon>
        <taxon>Bacillati</taxon>
        <taxon>Actinomycetota</taxon>
        <taxon>Actinomycetes</taxon>
        <taxon>Micrococcales</taxon>
        <taxon>Microbacteriaceae</taxon>
        <taxon>Microbacterium</taxon>
    </lineage>
</organism>
<reference evidence="1 2" key="1">
    <citation type="submission" date="2019-01" db="EMBL/GenBank/DDBJ databases">
        <title>Genome sequencing of strain DFW100M-13.</title>
        <authorList>
            <person name="Heo J."/>
            <person name="Kim S.-J."/>
            <person name="Kim J.-S."/>
            <person name="Hong S.-B."/>
            <person name="Kwon S.-W."/>
        </authorList>
    </citation>
    <scope>NUCLEOTIDE SEQUENCE [LARGE SCALE GENOMIC DNA]</scope>
    <source>
        <strain evidence="1 2">DFW100M-13</strain>
    </source>
</reference>
<name>A0A4P6ECT6_9MICO</name>
<dbReference type="AlphaFoldDB" id="A0A4P6ECT6"/>
<gene>
    <name evidence="1" type="ORF">ET475_05240</name>
</gene>
<dbReference type="OrthoDB" id="5109759at2"/>
<protein>
    <submittedName>
        <fullName evidence="1">Uncharacterized protein</fullName>
    </submittedName>
</protein>